<evidence type="ECO:0000313" key="1">
    <source>
        <dbReference type="EMBL" id="PCJ02978.1"/>
    </source>
</evidence>
<comment type="caution">
    <text evidence="1">The sequence shown here is derived from an EMBL/GenBank/DDBJ whole genome shotgun (WGS) entry which is preliminary data.</text>
</comment>
<protein>
    <recommendedName>
        <fullName evidence="2">DUF2336 domain-containing protein</fullName>
    </recommendedName>
</protein>
<dbReference type="InterPro" id="IPR019285">
    <property type="entry name" value="DUF2336"/>
</dbReference>
<sequence>MSLEVNLYSQSLKDIFGVENLKNGDARLSIVKQMADLAGTPAVSEAELEIVHMVFSEFYRDNLMAVRLEIAKAICEAEYISRHLILRMAEDCASVSQFILHYSTKLSAIDLIDHVARGGAVKQLAIANRQQLENQVVLSLIEHGSIEVIYALVENQTADLNAHNLRQLYINFSMDAGLRSLLCQRDDLPGDLRELIAYDVAKTLEAYVTNLNWLGKKQASTITQKSYEITVIEISADIADKDMMDYIKRLSVEERLTSSLILRSITTGYMKFFEYSLAYLSGMPIKKLHSLLHNPNGSTRNALFSRSKLPQDLHPILTIAIDVYKNMKLQNAGNLEPGTHEFSVNMIKNVTEHYHAQPANGQAYLQRVLDCYYIDISDRIAA</sequence>
<accession>A0A2A4Z8W4</accession>
<gene>
    <name evidence="1" type="ORF">COB13_03275</name>
</gene>
<dbReference type="Pfam" id="PF10098">
    <property type="entry name" value="DUF2336"/>
    <property type="match status" value="1"/>
</dbReference>
<dbReference type="AlphaFoldDB" id="A0A2A4Z8W4"/>
<dbReference type="EMBL" id="NVUS01000003">
    <property type="protein sequence ID" value="PCJ02978.1"/>
    <property type="molecule type" value="Genomic_DNA"/>
</dbReference>
<name>A0A2A4Z8W4_9PROT</name>
<reference key="1">
    <citation type="submission" date="2017-08" db="EMBL/GenBank/DDBJ databases">
        <title>A dynamic microbial community with high functional redundancy inhabits the cold, oxic subseafloor aquifer.</title>
        <authorList>
            <person name="Tully B.J."/>
            <person name="Wheat C.G."/>
            <person name="Glazer B.T."/>
            <person name="Huber J.A."/>
        </authorList>
    </citation>
    <scope>NUCLEOTIDE SEQUENCE [LARGE SCALE GENOMIC DNA]</scope>
</reference>
<evidence type="ECO:0008006" key="2">
    <source>
        <dbReference type="Google" id="ProtNLM"/>
    </source>
</evidence>
<proteinExistence type="predicted"/>
<reference evidence="1" key="2">
    <citation type="journal article" date="2018" name="ISME J.">
        <title>A dynamic microbial community with high functional redundancy inhabits the cold, oxic subseafloor aquifer.</title>
        <authorList>
            <person name="Tully B.J."/>
            <person name="Wheat C.G."/>
            <person name="Glazer B.T."/>
            <person name="Huber J.A."/>
        </authorList>
    </citation>
    <scope>NUCLEOTIDE SEQUENCE</scope>
    <source>
        <strain evidence="1">NORP83</strain>
    </source>
</reference>
<organism evidence="1">
    <name type="scientific">OCS116 cluster bacterium</name>
    <dbReference type="NCBI Taxonomy" id="2030921"/>
    <lineage>
        <taxon>Bacteria</taxon>
        <taxon>Pseudomonadati</taxon>
        <taxon>Pseudomonadota</taxon>
        <taxon>Alphaproteobacteria</taxon>
        <taxon>OCS116 cluster</taxon>
    </lineage>
</organism>